<proteinExistence type="inferred from homology"/>
<evidence type="ECO:0000256" key="3">
    <source>
        <dbReference type="ARBA" id="ARBA00022448"/>
    </source>
</evidence>
<dbReference type="GO" id="GO:0006888">
    <property type="term" value="P:endoplasmic reticulum to Golgi vesicle-mediated transport"/>
    <property type="evidence" value="ECO:0007669"/>
    <property type="project" value="TreeGrafter"/>
</dbReference>
<dbReference type="Pfam" id="PF07819">
    <property type="entry name" value="PGAP1"/>
    <property type="match status" value="1"/>
</dbReference>
<dbReference type="GO" id="GO:0005789">
    <property type="term" value="C:endoplasmic reticulum membrane"/>
    <property type="evidence" value="ECO:0007669"/>
    <property type="project" value="UniProtKB-SubCell"/>
</dbReference>
<dbReference type="STRING" id="914234.M2RNJ8"/>
<dbReference type="GO" id="GO:0015031">
    <property type="term" value="P:protein transport"/>
    <property type="evidence" value="ECO:0007669"/>
    <property type="project" value="UniProtKB-KW"/>
</dbReference>
<keyword evidence="6 10" id="KW-0256">Endoplasmic reticulum</keyword>
<feature type="transmembrane region" description="Helical" evidence="10">
    <location>
        <begin position="641"/>
        <end position="661"/>
    </location>
</feature>
<dbReference type="Gene3D" id="3.40.50.1820">
    <property type="entry name" value="alpha/beta hydrolase"/>
    <property type="match status" value="1"/>
</dbReference>
<gene>
    <name evidence="15" type="ORF">CERSUDRAFT_102812</name>
</gene>
<dbReference type="HOGENOM" id="CLU_006103_0_0_1"/>
<evidence type="ECO:0000256" key="5">
    <source>
        <dbReference type="ARBA" id="ARBA00022801"/>
    </source>
</evidence>
<evidence type="ECO:0000313" key="15">
    <source>
        <dbReference type="EMBL" id="EMD40411.1"/>
    </source>
</evidence>
<keyword evidence="4 10" id="KW-0812">Transmembrane</keyword>
<evidence type="ECO:0000259" key="14">
    <source>
        <dbReference type="Pfam" id="PF25140"/>
    </source>
</evidence>
<dbReference type="InterPro" id="IPR012908">
    <property type="entry name" value="PGAP1-ab_dom-like"/>
</dbReference>
<feature type="transmembrane region" description="Helical" evidence="10">
    <location>
        <begin position="959"/>
        <end position="977"/>
    </location>
</feature>
<keyword evidence="5 10" id="KW-0378">Hydrolase</keyword>
<dbReference type="EC" id="3.1.-.-" evidence="10"/>
<evidence type="ECO:0000256" key="2">
    <source>
        <dbReference type="ARBA" id="ARBA00006931"/>
    </source>
</evidence>
<feature type="signal peptide" evidence="12">
    <location>
        <begin position="1"/>
        <end position="19"/>
    </location>
</feature>
<evidence type="ECO:0000256" key="12">
    <source>
        <dbReference type="SAM" id="SignalP"/>
    </source>
</evidence>
<feature type="domain" description="GPI inositol-deacylase PGAP1-like alpha/beta" evidence="13">
    <location>
        <begin position="75"/>
        <end position="302"/>
    </location>
</feature>
<evidence type="ECO:0000256" key="10">
    <source>
        <dbReference type="RuleBase" id="RU365011"/>
    </source>
</evidence>
<feature type="region of interest" description="Disordered" evidence="11">
    <location>
        <begin position="824"/>
        <end position="863"/>
    </location>
</feature>
<feature type="domain" description="GPI inositol-deacylase transmembrane" evidence="14">
    <location>
        <begin position="702"/>
        <end position="970"/>
    </location>
</feature>
<sequence length="982" mass="106227">MSKLLYLLSLFSILCVALFYQTALDIVSSLSPQGCRMSRMSPSYLLQAGFDERWTPFAKRYSLWLYREVGWESHQLHGAPVLFIPGNAGSSHQVRSISSSAARQYFSLPYQVAPEFQGGPYKPLDFFTLEFNEDLSAFHGPTLDAETAYTKAAIDYILSLYPSRPQSIILLGHSMGGIVANALLPHPNVSAVITMSTPHALPPARFDRRVDVLYASINDHLADVSTPILSLCGGATDLMIPSESCILPPISPSDPQSAAENGDGYRRTIFSSALEGSWTGVGHREMVWCHQVRWRVARATLEIAASPTAEGRVQALNRWIRDGSEAPTIAETEDGMRIQEGDAEVLPVGMKLVLKEPRGSRTYLFPLPQSSDSSNLSTPARFALFVRGAVPPVAPQVPLSLRASIFRCPSLSFSDDDRAPGSAFSDCVRVQPAVHKLLPQPISGAPFPVPMVDNEGGADESEGIVAFEAEVSAGKDAYIAVKIDDADGRGWVSGGFVPTNEVVDTAAPIFSTVSINLPIPSTLTTTIRTTRILTSSLLVYRVQPVFQDGDAASCRDVLFPPLLEHNSHSIFDSRETHYYPLLTSPVRPVLLHAHTAGPFISPPSVGLDIKLYSTGDTTCALERIDISLDWWGTLGRASTRYASSAGAWAVGVVAIIVWDALSRSKDAATPSVSASLSRFASYLLPRLIPLSFALSLVPLPIGLYLGNSGEPLLSPLAPLLLLVVSGLVSLSWGVLAFSMWCARQFLKLFGARARKSPDVSDHTSRSALLGFAFVVALIALVVPWQVAFLGAWVYHFWTCAAQSLVPPALVEHSVRTGVAIPLIPTSSQANDDDDPRGLRPRSRSSSLRSPSPSPPHARPRDDPSNTFHQSAHLLLMLTWLLPLAAPVLAVWVRTLASAGLTAPFGGDHNVLCVAPALIVVEWAGRGQGVLSRQTRWPFLALAAVAFVVGPRRTYVVFEVASAVLGWIVVAKAGPGWLRWVRR</sequence>
<dbReference type="InterPro" id="IPR029058">
    <property type="entry name" value="AB_hydrolase_fold"/>
</dbReference>
<feature type="transmembrane region" description="Helical" evidence="10">
    <location>
        <begin position="717"/>
        <end position="746"/>
    </location>
</feature>
<keyword evidence="16" id="KW-1185">Reference proteome</keyword>
<evidence type="ECO:0000259" key="13">
    <source>
        <dbReference type="Pfam" id="PF07819"/>
    </source>
</evidence>
<dbReference type="GO" id="GO:0006505">
    <property type="term" value="P:GPI anchor metabolic process"/>
    <property type="evidence" value="ECO:0007669"/>
    <property type="project" value="TreeGrafter"/>
</dbReference>
<keyword evidence="3 10" id="KW-0813">Transport</keyword>
<comment type="function">
    <text evidence="10">Involved in inositol deacylation of GPI-anchored proteins which plays important roles in the quality control and ER-associated degradation of GPI-anchored proteins.</text>
</comment>
<feature type="transmembrane region" description="Helical" evidence="10">
    <location>
        <begin position="873"/>
        <end position="892"/>
    </location>
</feature>
<keyword evidence="12" id="KW-0732">Signal</keyword>
<dbReference type="OrthoDB" id="348976at2759"/>
<comment type="subcellular location">
    <subcellularLocation>
        <location evidence="1">Endoplasmic reticulum membrane</location>
        <topology evidence="1">Multi-pass membrane protein</topology>
    </subcellularLocation>
</comment>
<dbReference type="PANTHER" id="PTHR15495:SF7">
    <property type="entry name" value="GPI INOSITOL-DEACYLASE"/>
    <property type="match status" value="1"/>
</dbReference>
<evidence type="ECO:0000256" key="7">
    <source>
        <dbReference type="ARBA" id="ARBA00022927"/>
    </source>
</evidence>
<evidence type="ECO:0000313" key="16">
    <source>
        <dbReference type="Proteomes" id="UP000016930"/>
    </source>
</evidence>
<keyword evidence="9 10" id="KW-0472">Membrane</keyword>
<dbReference type="InterPro" id="IPR056824">
    <property type="entry name" value="PGAP1_TMD"/>
</dbReference>
<dbReference type="AlphaFoldDB" id="M2RNJ8"/>
<protein>
    <recommendedName>
        <fullName evidence="10">GPI inositol-deacylase</fullName>
        <ecNumber evidence="10">3.1.-.-</ecNumber>
    </recommendedName>
</protein>
<dbReference type="Pfam" id="PF25140">
    <property type="entry name" value="PGAP1_TMD"/>
    <property type="match status" value="1"/>
</dbReference>
<evidence type="ECO:0000256" key="1">
    <source>
        <dbReference type="ARBA" id="ARBA00004477"/>
    </source>
</evidence>
<comment type="similarity">
    <text evidence="2 10">Belongs to the GPI inositol-deacylase family.</text>
</comment>
<evidence type="ECO:0000256" key="4">
    <source>
        <dbReference type="ARBA" id="ARBA00022692"/>
    </source>
</evidence>
<evidence type="ECO:0000256" key="8">
    <source>
        <dbReference type="ARBA" id="ARBA00022989"/>
    </source>
</evidence>
<dbReference type="SUPFAM" id="SSF53474">
    <property type="entry name" value="alpha/beta-Hydrolases"/>
    <property type="match status" value="1"/>
</dbReference>
<feature type="chain" id="PRO_5004024786" description="GPI inositol-deacylase" evidence="12">
    <location>
        <begin position="20"/>
        <end position="982"/>
    </location>
</feature>
<keyword evidence="8 10" id="KW-1133">Transmembrane helix</keyword>
<dbReference type="Proteomes" id="UP000016930">
    <property type="component" value="Unassembled WGS sequence"/>
</dbReference>
<name>M2RNJ8_CERS8</name>
<feature type="transmembrane region" description="Helical" evidence="10">
    <location>
        <begin position="682"/>
        <end position="705"/>
    </location>
</feature>
<dbReference type="InterPro" id="IPR039529">
    <property type="entry name" value="PGAP1/BST1"/>
</dbReference>
<feature type="transmembrane region" description="Helical" evidence="10">
    <location>
        <begin position="767"/>
        <end position="786"/>
    </location>
</feature>
<dbReference type="GO" id="GO:0050185">
    <property type="term" value="F:phosphatidylinositol deacylase activity"/>
    <property type="evidence" value="ECO:0007669"/>
    <property type="project" value="TreeGrafter"/>
</dbReference>
<dbReference type="PANTHER" id="PTHR15495">
    <property type="entry name" value="NEGATIVE REGULATOR OF VESICLE FORMATION-RELATED"/>
    <property type="match status" value="1"/>
</dbReference>
<reference evidence="15 16" key="1">
    <citation type="journal article" date="2012" name="Proc. Natl. Acad. Sci. U.S.A.">
        <title>Comparative genomics of Ceriporiopsis subvermispora and Phanerochaete chrysosporium provide insight into selective ligninolysis.</title>
        <authorList>
            <person name="Fernandez-Fueyo E."/>
            <person name="Ruiz-Duenas F.J."/>
            <person name="Ferreira P."/>
            <person name="Floudas D."/>
            <person name="Hibbett D.S."/>
            <person name="Canessa P."/>
            <person name="Larrondo L.F."/>
            <person name="James T.Y."/>
            <person name="Seelenfreund D."/>
            <person name="Lobos S."/>
            <person name="Polanco R."/>
            <person name="Tello M."/>
            <person name="Honda Y."/>
            <person name="Watanabe T."/>
            <person name="Watanabe T."/>
            <person name="Ryu J.S."/>
            <person name="Kubicek C.P."/>
            <person name="Schmoll M."/>
            <person name="Gaskell J."/>
            <person name="Hammel K.E."/>
            <person name="St John F.J."/>
            <person name="Vanden Wymelenberg A."/>
            <person name="Sabat G."/>
            <person name="Splinter BonDurant S."/>
            <person name="Syed K."/>
            <person name="Yadav J.S."/>
            <person name="Doddapaneni H."/>
            <person name="Subramanian V."/>
            <person name="Lavin J.L."/>
            <person name="Oguiza J.A."/>
            <person name="Perez G."/>
            <person name="Pisabarro A.G."/>
            <person name="Ramirez L."/>
            <person name="Santoyo F."/>
            <person name="Master E."/>
            <person name="Coutinho P.M."/>
            <person name="Henrissat B."/>
            <person name="Lombard V."/>
            <person name="Magnuson J.K."/>
            <person name="Kuees U."/>
            <person name="Hori C."/>
            <person name="Igarashi K."/>
            <person name="Samejima M."/>
            <person name="Held B.W."/>
            <person name="Barry K.W."/>
            <person name="LaButti K.M."/>
            <person name="Lapidus A."/>
            <person name="Lindquist E.A."/>
            <person name="Lucas S.M."/>
            <person name="Riley R."/>
            <person name="Salamov A.A."/>
            <person name="Hoffmeister D."/>
            <person name="Schwenk D."/>
            <person name="Hadar Y."/>
            <person name="Yarden O."/>
            <person name="de Vries R.P."/>
            <person name="Wiebenga A."/>
            <person name="Stenlid J."/>
            <person name="Eastwood D."/>
            <person name="Grigoriev I.V."/>
            <person name="Berka R.M."/>
            <person name="Blanchette R.A."/>
            <person name="Kersten P."/>
            <person name="Martinez A.T."/>
            <person name="Vicuna R."/>
            <person name="Cullen D."/>
        </authorList>
    </citation>
    <scope>NUCLEOTIDE SEQUENCE [LARGE SCALE GENOMIC DNA]</scope>
    <source>
        <strain evidence="15 16">B</strain>
    </source>
</reference>
<organism evidence="15 16">
    <name type="scientific">Ceriporiopsis subvermispora (strain B)</name>
    <name type="common">White-rot fungus</name>
    <name type="synonym">Gelatoporia subvermispora</name>
    <dbReference type="NCBI Taxonomy" id="914234"/>
    <lineage>
        <taxon>Eukaryota</taxon>
        <taxon>Fungi</taxon>
        <taxon>Dikarya</taxon>
        <taxon>Basidiomycota</taxon>
        <taxon>Agaricomycotina</taxon>
        <taxon>Agaricomycetes</taxon>
        <taxon>Polyporales</taxon>
        <taxon>Gelatoporiaceae</taxon>
        <taxon>Gelatoporia</taxon>
    </lineage>
</organism>
<evidence type="ECO:0000256" key="6">
    <source>
        <dbReference type="ARBA" id="ARBA00022824"/>
    </source>
</evidence>
<evidence type="ECO:0000256" key="11">
    <source>
        <dbReference type="SAM" id="MobiDB-lite"/>
    </source>
</evidence>
<keyword evidence="7 10" id="KW-0653">Protein transport</keyword>
<accession>M2RNJ8</accession>
<dbReference type="EMBL" id="KB445792">
    <property type="protein sequence ID" value="EMD40411.1"/>
    <property type="molecule type" value="Genomic_DNA"/>
</dbReference>
<evidence type="ECO:0000256" key="9">
    <source>
        <dbReference type="ARBA" id="ARBA00023136"/>
    </source>
</evidence>